<dbReference type="InterPro" id="IPR027268">
    <property type="entry name" value="Peptidase_M4/M1_CTD_sf"/>
</dbReference>
<dbReference type="AlphaFoldDB" id="A0A1H2N662"/>
<evidence type="ECO:0000313" key="2">
    <source>
        <dbReference type="EMBL" id="SDV00862.1"/>
    </source>
</evidence>
<feature type="signal peptide" evidence="1">
    <location>
        <begin position="1"/>
        <end position="29"/>
    </location>
</feature>
<evidence type="ECO:0000256" key="1">
    <source>
        <dbReference type="SAM" id="SignalP"/>
    </source>
</evidence>
<evidence type="ECO:0000313" key="3">
    <source>
        <dbReference type="Proteomes" id="UP000198600"/>
    </source>
</evidence>
<dbReference type="Proteomes" id="UP000198600">
    <property type="component" value="Chromosome I"/>
</dbReference>
<sequence length="493" mass="54489">MFLINKNLTFAALFPVLMVPALCCFGAMACAENGYTVRQPQGKPSVLEMTYVLPPSDGASFRKLSARGVSWGLKEQVELPHCDSGEEPLAKDEDGNWIVPPACQRVIWTISPPMMPDGTYEVSAQTSTSMNQGKWILLSEPTSLLRIIEPNSQSNILRPASASTKLLGATPMKTGGWRIPGGNNAPEFFVVGAPEVEHQRIGDFTVHYVADNWQRVHGLGLLSLHSQVLHYLTSVIFADKLVPEKDRSLLVVWIGVDAYKGGAGGAAGSRSFLANYLMNDEENASEHLATTLMILAHEQFHQLADALRGNRPSMPTWINESIAHYYGLRAMQHAIPNDIAGEKLARYFIDPSRPVKYRFIGDKVDEHQLTALAYRQGATFWAELDRALNAASGGTTSLQKYLPDLLQMDFPEEGSLPPEFLAKLNQWEDDRIEQLIEKYVSVADNKNTNLISRRSGRGHLLMDGGLTKPTSFAWWGSKPTIENHSEGRTAWGG</sequence>
<dbReference type="OrthoDB" id="7871637at2"/>
<name>A0A1H2N662_9PSED</name>
<protein>
    <recommendedName>
        <fullName evidence="4">Peptidase MA superfamily protein</fullName>
    </recommendedName>
</protein>
<keyword evidence="1" id="KW-0732">Signal</keyword>
<gene>
    <name evidence="2" type="ORF">SAMN05216202_3069</name>
</gene>
<dbReference type="SUPFAM" id="SSF55486">
    <property type="entry name" value="Metalloproteases ('zincins'), catalytic domain"/>
    <property type="match status" value="1"/>
</dbReference>
<organism evidence="2 3">
    <name type="scientific">Pseudomonas mucidolens</name>
    <dbReference type="NCBI Taxonomy" id="46679"/>
    <lineage>
        <taxon>Bacteria</taxon>
        <taxon>Pseudomonadati</taxon>
        <taxon>Pseudomonadota</taxon>
        <taxon>Gammaproteobacteria</taxon>
        <taxon>Pseudomonadales</taxon>
        <taxon>Pseudomonadaceae</taxon>
        <taxon>Pseudomonas</taxon>
    </lineage>
</organism>
<proteinExistence type="predicted"/>
<dbReference type="RefSeq" id="WP_084378949.1">
    <property type="nucleotide sequence ID" value="NZ_LS483433.1"/>
</dbReference>
<dbReference type="Gene3D" id="1.10.390.10">
    <property type="entry name" value="Neutral Protease Domain 2"/>
    <property type="match status" value="1"/>
</dbReference>
<accession>A0A1H2N662</accession>
<evidence type="ECO:0008006" key="4">
    <source>
        <dbReference type="Google" id="ProtNLM"/>
    </source>
</evidence>
<dbReference type="PROSITE" id="PS51257">
    <property type="entry name" value="PROKAR_LIPOPROTEIN"/>
    <property type="match status" value="1"/>
</dbReference>
<reference evidence="3" key="1">
    <citation type="submission" date="2016-10" db="EMBL/GenBank/DDBJ databases">
        <authorList>
            <person name="Varghese N."/>
            <person name="Submissions S."/>
        </authorList>
    </citation>
    <scope>NUCLEOTIDE SEQUENCE [LARGE SCALE GENOMIC DNA]</scope>
    <source>
        <strain evidence="3">LMG 2223</strain>
    </source>
</reference>
<dbReference type="EMBL" id="LT629802">
    <property type="protein sequence ID" value="SDV00862.1"/>
    <property type="molecule type" value="Genomic_DNA"/>
</dbReference>
<feature type="chain" id="PRO_5030027600" description="Peptidase MA superfamily protein" evidence="1">
    <location>
        <begin position="30"/>
        <end position="493"/>
    </location>
</feature>
<keyword evidence="3" id="KW-1185">Reference proteome</keyword>